<dbReference type="Proteomes" id="UP000237056">
    <property type="component" value="Unassembled WGS sequence"/>
</dbReference>
<dbReference type="GO" id="GO:0004175">
    <property type="term" value="F:endopeptidase activity"/>
    <property type="evidence" value="ECO:0007669"/>
    <property type="project" value="TreeGrafter"/>
</dbReference>
<dbReference type="GO" id="GO:0007165">
    <property type="term" value="P:signal transduction"/>
    <property type="evidence" value="ECO:0007669"/>
    <property type="project" value="TreeGrafter"/>
</dbReference>
<sequence length="528" mass="60327">MKTKVIIYFALLVFVVSCQSVEQYNKHRETSISVQKLQEDVNYVQKTLYKLHPSTNLYISKEALDSKFDSIRRVITQPLTPNEFQLLIAPVIASVHQGHMYINPLYKKYTKKEQKQFKKMGDGPITQLGYEWIDNKLVLLKNKTTDKSIKLGSEIISIKSVKPIDLYQKYYKTLTSDGYNTTYIRKAFGKRFSSYLIENIGINDSVEVVFQYKDSVYIKCIKRLQKENKVATKSVAKNDNLNPKENKNNSKKESTNKIKKNKKIYGFDASKNEYVKSLKFITKDSTTAYLKILNFSTGRYKKAYGKIFDSIQKRGCKTLILDLRDNPGGRISEIVNLYGYFTSSNYTLTQPAIVTSKTSLWHIDLFSRIPKIAYPVAGVFYPVYITYTYLATQKQATGVYTYKLESAYEEQSKANAFKGKMYVLINGGSFSASCLLSSALKSRENVVFVGEETGGDFNGTVAGFMPIKKLPNSKLPWRLGLMDIRPVNQTNTKGHGIYPDIPLIPTVQDKLKNIDVELNWIINDIEKK</sequence>
<dbReference type="GO" id="GO:0008236">
    <property type="term" value="F:serine-type peptidase activity"/>
    <property type="evidence" value="ECO:0007669"/>
    <property type="project" value="InterPro"/>
</dbReference>
<feature type="region of interest" description="Disordered" evidence="1">
    <location>
        <begin position="235"/>
        <end position="256"/>
    </location>
</feature>
<dbReference type="Gene3D" id="3.90.226.10">
    <property type="entry name" value="2-enoyl-CoA Hydratase, Chain A, domain 1"/>
    <property type="match status" value="1"/>
</dbReference>
<dbReference type="Pfam" id="PF03572">
    <property type="entry name" value="Peptidase_S41"/>
    <property type="match status" value="1"/>
</dbReference>
<accession>A0A2S4NAJ1</accession>
<dbReference type="RefSeq" id="WP_169929241.1">
    <property type="nucleotide sequence ID" value="NZ_PQNY01000002.1"/>
</dbReference>
<dbReference type="InterPro" id="IPR029045">
    <property type="entry name" value="ClpP/crotonase-like_dom_sf"/>
</dbReference>
<comment type="caution">
    <text evidence="4">The sequence shown here is derived from an EMBL/GenBank/DDBJ whole genome shotgun (WGS) entry which is preliminary data.</text>
</comment>
<dbReference type="EMBL" id="PQNY01000002">
    <property type="protein sequence ID" value="POS02708.1"/>
    <property type="molecule type" value="Genomic_DNA"/>
</dbReference>
<evidence type="ECO:0000256" key="2">
    <source>
        <dbReference type="SAM" id="SignalP"/>
    </source>
</evidence>
<dbReference type="PANTHER" id="PTHR32060">
    <property type="entry name" value="TAIL-SPECIFIC PROTEASE"/>
    <property type="match status" value="1"/>
</dbReference>
<dbReference type="PROSITE" id="PS51257">
    <property type="entry name" value="PROKAR_LIPOPROTEIN"/>
    <property type="match status" value="1"/>
</dbReference>
<name>A0A2S4NAJ1_9FLAO</name>
<feature type="signal peptide" evidence="2">
    <location>
        <begin position="1"/>
        <end position="20"/>
    </location>
</feature>
<evidence type="ECO:0000313" key="4">
    <source>
        <dbReference type="EMBL" id="POS02708.1"/>
    </source>
</evidence>
<reference evidence="4 5" key="1">
    <citation type="submission" date="2018-01" db="EMBL/GenBank/DDBJ databases">
        <title>Genomic Encyclopedia of Type Strains, Phase I: the one thousand microbial genomes (KMG-I) project.</title>
        <authorList>
            <person name="Goeker M."/>
        </authorList>
    </citation>
    <scope>NUCLEOTIDE SEQUENCE [LARGE SCALE GENOMIC DNA]</scope>
    <source>
        <strain evidence="4 5">DSM 17960</strain>
    </source>
</reference>
<dbReference type="GO" id="GO:0030288">
    <property type="term" value="C:outer membrane-bounded periplasmic space"/>
    <property type="evidence" value="ECO:0007669"/>
    <property type="project" value="TreeGrafter"/>
</dbReference>
<dbReference type="SUPFAM" id="SSF52096">
    <property type="entry name" value="ClpP/crotonase"/>
    <property type="match status" value="1"/>
</dbReference>
<organism evidence="4 5">
    <name type="scientific">Flavobacterium croceum DSM 17960</name>
    <dbReference type="NCBI Taxonomy" id="1121886"/>
    <lineage>
        <taxon>Bacteria</taxon>
        <taxon>Pseudomonadati</taxon>
        <taxon>Bacteroidota</taxon>
        <taxon>Flavobacteriia</taxon>
        <taxon>Flavobacteriales</taxon>
        <taxon>Flavobacteriaceae</taxon>
        <taxon>Flavobacterium</taxon>
    </lineage>
</organism>
<proteinExistence type="predicted"/>
<feature type="chain" id="PRO_5015528309" evidence="2">
    <location>
        <begin position="21"/>
        <end position="528"/>
    </location>
</feature>
<keyword evidence="2" id="KW-0732">Signal</keyword>
<dbReference type="InterPro" id="IPR005151">
    <property type="entry name" value="Tail-specific_protease"/>
</dbReference>
<gene>
    <name evidence="4" type="ORF">Q361_10218</name>
</gene>
<dbReference type="PANTHER" id="PTHR32060:SF22">
    <property type="entry name" value="CARBOXYL-TERMINAL-PROCESSING PEPTIDASE 3, CHLOROPLASTIC"/>
    <property type="match status" value="1"/>
</dbReference>
<evidence type="ECO:0000256" key="1">
    <source>
        <dbReference type="SAM" id="MobiDB-lite"/>
    </source>
</evidence>
<feature type="compositionally biased region" description="Basic and acidic residues" evidence="1">
    <location>
        <begin position="242"/>
        <end position="256"/>
    </location>
</feature>
<keyword evidence="5" id="KW-1185">Reference proteome</keyword>
<evidence type="ECO:0000259" key="3">
    <source>
        <dbReference type="SMART" id="SM00245"/>
    </source>
</evidence>
<dbReference type="AlphaFoldDB" id="A0A2S4NAJ1"/>
<feature type="domain" description="Tail specific protease" evidence="3">
    <location>
        <begin position="251"/>
        <end position="504"/>
    </location>
</feature>
<protein>
    <submittedName>
        <fullName evidence="4">Peptidase S41-like protein</fullName>
    </submittedName>
</protein>
<evidence type="ECO:0000313" key="5">
    <source>
        <dbReference type="Proteomes" id="UP000237056"/>
    </source>
</evidence>
<dbReference type="GO" id="GO:0006508">
    <property type="term" value="P:proteolysis"/>
    <property type="evidence" value="ECO:0007669"/>
    <property type="project" value="InterPro"/>
</dbReference>
<dbReference type="SMART" id="SM00245">
    <property type="entry name" value="TSPc"/>
    <property type="match status" value="1"/>
</dbReference>